<organism evidence="3 4">
    <name type="scientific">Hankyongella ginsenosidimutans</name>
    <dbReference type="NCBI Taxonomy" id="1763828"/>
    <lineage>
        <taxon>Bacteria</taxon>
        <taxon>Pseudomonadati</taxon>
        <taxon>Pseudomonadota</taxon>
        <taxon>Alphaproteobacteria</taxon>
        <taxon>Sphingomonadales</taxon>
        <taxon>Sphingomonadaceae</taxon>
        <taxon>Hankyongella</taxon>
    </lineage>
</organism>
<evidence type="ECO:0000313" key="3">
    <source>
        <dbReference type="EMBL" id="QCI80115.1"/>
    </source>
</evidence>
<dbReference type="SUPFAM" id="SSF64518">
    <property type="entry name" value="Phase 1 flagellin"/>
    <property type="match status" value="1"/>
</dbReference>
<dbReference type="GO" id="GO:0044780">
    <property type="term" value="P:bacterial-type flagellum assembly"/>
    <property type="evidence" value="ECO:0007669"/>
    <property type="project" value="InterPro"/>
</dbReference>
<dbReference type="PANTHER" id="PTHR30033">
    <property type="entry name" value="FLAGELLAR HOOK-ASSOCIATED PROTEIN 1"/>
    <property type="match status" value="1"/>
</dbReference>
<dbReference type="KEGG" id="hgn:E6W36_13165"/>
<name>A0A4D7C7R4_9SPHN</name>
<accession>A0A4D7C7R4</accession>
<reference evidence="4" key="1">
    <citation type="submission" date="2019-04" db="EMBL/GenBank/DDBJ databases">
        <title>Complete genome sequence of Sphingomonas sp. W1-2-3.</title>
        <authorList>
            <person name="Im W.T."/>
        </authorList>
    </citation>
    <scope>NUCLEOTIDE SEQUENCE [LARGE SCALE GENOMIC DNA]</scope>
    <source>
        <strain evidence="4">W1-2-3</strain>
    </source>
</reference>
<dbReference type="InterPro" id="IPR010930">
    <property type="entry name" value="Flg_bb/hook_C_dom"/>
</dbReference>
<feature type="domain" description="Flagellar basal-body/hook protein C-terminal" evidence="2">
    <location>
        <begin position="139"/>
        <end position="175"/>
    </location>
</feature>
<evidence type="ECO:0000256" key="1">
    <source>
        <dbReference type="ARBA" id="ARBA00009677"/>
    </source>
</evidence>
<dbReference type="Pfam" id="PF06429">
    <property type="entry name" value="Flg_bbr_C"/>
    <property type="match status" value="1"/>
</dbReference>
<proteinExistence type="inferred from homology"/>
<dbReference type="GO" id="GO:0005198">
    <property type="term" value="F:structural molecule activity"/>
    <property type="evidence" value="ECO:0007669"/>
    <property type="project" value="InterPro"/>
</dbReference>
<dbReference type="AlphaFoldDB" id="A0A4D7C7R4"/>
<evidence type="ECO:0000313" key="4">
    <source>
        <dbReference type="Proteomes" id="UP000298714"/>
    </source>
</evidence>
<keyword evidence="4" id="KW-1185">Reference proteome</keyword>
<dbReference type="InterPro" id="IPR002371">
    <property type="entry name" value="FlgK"/>
</dbReference>
<sequence>MRIARDTTDRGGTGVSLSSQFGLGVGVQANGARGLSIRKDIQQNPFRLGLAKFDPSIAVGAVALGVGDQRGAVALRGLQDQVIAFKAAGPVTAANATLSQYLGSFLGETAISAQAAEAGRIDAEALRNDVIKRRDDFAGVNLDEELANLVVFQNSYSAAARVLTAARDIYDTLLNAI</sequence>
<protein>
    <recommendedName>
        <fullName evidence="2">Flagellar basal-body/hook protein C-terminal domain-containing protein</fullName>
    </recommendedName>
</protein>
<dbReference type="EMBL" id="CP039704">
    <property type="protein sequence ID" value="QCI80115.1"/>
    <property type="molecule type" value="Genomic_DNA"/>
</dbReference>
<dbReference type="Proteomes" id="UP000298714">
    <property type="component" value="Chromosome"/>
</dbReference>
<dbReference type="PANTHER" id="PTHR30033:SF1">
    <property type="entry name" value="FLAGELLAR HOOK-ASSOCIATED PROTEIN 1"/>
    <property type="match status" value="1"/>
</dbReference>
<comment type="similarity">
    <text evidence="1">Belongs to the flagella basal body rod proteins family.</text>
</comment>
<evidence type="ECO:0000259" key="2">
    <source>
        <dbReference type="Pfam" id="PF06429"/>
    </source>
</evidence>
<gene>
    <name evidence="3" type="ORF">E6W36_13165</name>
</gene>
<dbReference type="GO" id="GO:0009424">
    <property type="term" value="C:bacterial-type flagellum hook"/>
    <property type="evidence" value="ECO:0007669"/>
    <property type="project" value="InterPro"/>
</dbReference>